<protein>
    <submittedName>
        <fullName evidence="2">Uncharacterized protein</fullName>
    </submittedName>
</protein>
<evidence type="ECO:0000256" key="1">
    <source>
        <dbReference type="SAM" id="MobiDB-lite"/>
    </source>
</evidence>
<dbReference type="AlphaFoldDB" id="A0A5J4WD32"/>
<proteinExistence type="predicted"/>
<evidence type="ECO:0000313" key="3">
    <source>
        <dbReference type="Proteomes" id="UP000324800"/>
    </source>
</evidence>
<comment type="caution">
    <text evidence="2">The sequence shown here is derived from an EMBL/GenBank/DDBJ whole genome shotgun (WGS) entry which is preliminary data.</text>
</comment>
<feature type="compositionally biased region" description="Polar residues" evidence="1">
    <location>
        <begin position="1"/>
        <end position="13"/>
    </location>
</feature>
<accession>A0A5J4WD32</accession>
<dbReference type="Proteomes" id="UP000324800">
    <property type="component" value="Unassembled WGS sequence"/>
</dbReference>
<feature type="region of interest" description="Disordered" evidence="1">
    <location>
        <begin position="1"/>
        <end position="37"/>
    </location>
</feature>
<feature type="compositionally biased region" description="Polar residues" evidence="1">
    <location>
        <begin position="22"/>
        <end position="37"/>
    </location>
</feature>
<gene>
    <name evidence="2" type="ORF">EZS28_011596</name>
</gene>
<evidence type="ECO:0000313" key="2">
    <source>
        <dbReference type="EMBL" id="KAA6392877.1"/>
    </source>
</evidence>
<dbReference type="EMBL" id="SNRW01002408">
    <property type="protein sequence ID" value="KAA6392877.1"/>
    <property type="molecule type" value="Genomic_DNA"/>
</dbReference>
<organism evidence="2 3">
    <name type="scientific">Streblomastix strix</name>
    <dbReference type="NCBI Taxonomy" id="222440"/>
    <lineage>
        <taxon>Eukaryota</taxon>
        <taxon>Metamonada</taxon>
        <taxon>Preaxostyla</taxon>
        <taxon>Oxymonadida</taxon>
        <taxon>Streblomastigidae</taxon>
        <taxon>Streblomastix</taxon>
    </lineage>
</organism>
<reference evidence="2 3" key="1">
    <citation type="submission" date="2019-03" db="EMBL/GenBank/DDBJ databases">
        <title>Single cell metagenomics reveals metabolic interactions within the superorganism composed of flagellate Streblomastix strix and complex community of Bacteroidetes bacteria on its surface.</title>
        <authorList>
            <person name="Treitli S.C."/>
            <person name="Kolisko M."/>
            <person name="Husnik F."/>
            <person name="Keeling P."/>
            <person name="Hampl V."/>
        </authorList>
    </citation>
    <scope>NUCLEOTIDE SEQUENCE [LARGE SCALE GENOMIC DNA]</scope>
    <source>
        <strain evidence="2">ST1C</strain>
    </source>
</reference>
<sequence length="217" mass="25505">MAAITQNRTQKYIESQKEHQEPSSQPKQYNLNNSKSQETIQKKIWQRNNNLRSSQLLEIAQTDTQQCNYNLRSPQPLETAQKDTQQQYQKAFERRVNWAYKLAKKLKLNQKEKIIHAQMAGFPLKHEKEKNNKEVLLKCIRNGTLATMEEIKTSVIIYRHIFPDHDILSTIADSVDIETITKDSEQLKQMKKQCIIMDRFQETYGLLKASVRNVKIN</sequence>
<name>A0A5J4WD32_9EUKA</name>